<feature type="domain" description="RND related beta-barrel" evidence="3">
    <location>
        <begin position="269"/>
        <end position="339"/>
    </location>
</feature>
<keyword evidence="2" id="KW-1133">Transmembrane helix</keyword>
<keyword evidence="2" id="KW-0812">Transmembrane</keyword>
<gene>
    <name evidence="6" type="ORF">SAMN05444406_102108</name>
</gene>
<feature type="domain" description="RND related alpha-helical hairpin" evidence="4">
    <location>
        <begin position="100"/>
        <end position="199"/>
    </location>
</feature>
<evidence type="ECO:0000313" key="6">
    <source>
        <dbReference type="EMBL" id="SFP69314.1"/>
    </source>
</evidence>
<proteinExistence type="predicted"/>
<dbReference type="Proteomes" id="UP000198577">
    <property type="component" value="Unassembled WGS sequence"/>
</dbReference>
<evidence type="ECO:0000259" key="5">
    <source>
        <dbReference type="Pfam" id="PF26018"/>
    </source>
</evidence>
<organism evidence="6 7">
    <name type="scientific">Caldicoprobacter faecalis</name>
    <dbReference type="NCBI Taxonomy" id="937334"/>
    <lineage>
        <taxon>Bacteria</taxon>
        <taxon>Bacillati</taxon>
        <taxon>Bacillota</taxon>
        <taxon>Clostridia</taxon>
        <taxon>Caldicoprobacterales</taxon>
        <taxon>Caldicoprobacteraceae</taxon>
        <taxon>Caldicoprobacter</taxon>
    </lineage>
</organism>
<evidence type="ECO:0000256" key="1">
    <source>
        <dbReference type="SAM" id="Coils"/>
    </source>
</evidence>
<feature type="coiled-coil region" evidence="1">
    <location>
        <begin position="155"/>
        <end position="203"/>
    </location>
</feature>
<protein>
    <submittedName>
        <fullName evidence="6">Putative membrane fusion protein</fullName>
    </submittedName>
</protein>
<evidence type="ECO:0000256" key="2">
    <source>
        <dbReference type="SAM" id="Phobius"/>
    </source>
</evidence>
<dbReference type="PROSITE" id="PS51257">
    <property type="entry name" value="PROKAR_LIPOPROTEIN"/>
    <property type="match status" value="1"/>
</dbReference>
<dbReference type="InterPro" id="IPR058709">
    <property type="entry name" value="BSH_RND-rel"/>
</dbReference>
<dbReference type="STRING" id="937334.SAMN05444406_102108"/>
<keyword evidence="1" id="KW-0175">Coiled coil</keyword>
<feature type="domain" description="RND related barrel-sandwich hybrid" evidence="5">
    <location>
        <begin position="62"/>
        <end position="264"/>
    </location>
</feature>
<dbReference type="RefSeq" id="WP_025746979.1">
    <property type="nucleotide sequence ID" value="NZ_FOXR01000002.1"/>
</dbReference>
<dbReference type="InterPro" id="IPR058729">
    <property type="entry name" value="Beta-barrel_RND-rel"/>
</dbReference>
<reference evidence="6 7" key="1">
    <citation type="submission" date="2016-10" db="EMBL/GenBank/DDBJ databases">
        <authorList>
            <person name="de Groot N.N."/>
        </authorList>
    </citation>
    <scope>NUCLEOTIDE SEQUENCE [LARGE SCALE GENOMIC DNA]</scope>
    <source>
        <strain evidence="6 7">DSM 20678</strain>
    </source>
</reference>
<dbReference type="OrthoDB" id="1834786at2"/>
<sequence length="404" mass="46603">MGKDLVIGRRRVRFRFFVFLFMAIMGCYYLIYSSARSPVYGIVQYGEMLLKDRGDALVIRQESVYEAPEYGRVTFLVAEGEPVEKEAPVAVLYKANYKEELVYQLYNVQEKILSYQQENIVQEIIDKDLERVEKEIAGTVASIQIVVRDLQLDNLDDYEKRLRSLFASRQKILNQKMKPDPYLERLYKEESELNRQLEEWKVELVAPESGLISFSLDGMEDILGAKAVNYITIEDFKSFYGKDVWEQEDDGKEAKADQPFFKIVQPGKWYVACLISNSQINYVEGEEVDVSFIGPQVQTIKGRVYRVVEEKGEILVIVEFNEKVEDFINKRSVKVEISKNFQGFMVPADAVVTRWGEKGIKVVRENSETFIPVEVVASDGESAIIVEKGESKQLELHAKVRIER</sequence>
<evidence type="ECO:0000259" key="4">
    <source>
        <dbReference type="Pfam" id="PF26012"/>
    </source>
</evidence>
<dbReference type="InterPro" id="IPR058728">
    <property type="entry name" value="HH_RND-rel"/>
</dbReference>
<name>A0A1I5SEY4_9FIRM</name>
<keyword evidence="2" id="KW-0472">Membrane</keyword>
<evidence type="ECO:0000313" key="7">
    <source>
        <dbReference type="Proteomes" id="UP000198577"/>
    </source>
</evidence>
<dbReference type="Pfam" id="PF26011">
    <property type="entry name" value="Beta-barrel_RND_rel"/>
    <property type="match status" value="1"/>
</dbReference>
<keyword evidence="7" id="KW-1185">Reference proteome</keyword>
<dbReference type="EMBL" id="FOXR01000002">
    <property type="protein sequence ID" value="SFP69314.1"/>
    <property type="molecule type" value="Genomic_DNA"/>
</dbReference>
<dbReference type="Pfam" id="PF26018">
    <property type="entry name" value="BSH_RND_rel"/>
    <property type="match status" value="1"/>
</dbReference>
<evidence type="ECO:0000259" key="3">
    <source>
        <dbReference type="Pfam" id="PF26011"/>
    </source>
</evidence>
<dbReference type="AlphaFoldDB" id="A0A1I5SEY4"/>
<dbReference type="Pfam" id="PF26012">
    <property type="entry name" value="HH_RND_rel"/>
    <property type="match status" value="1"/>
</dbReference>
<feature type="transmembrane region" description="Helical" evidence="2">
    <location>
        <begin position="12"/>
        <end position="31"/>
    </location>
</feature>
<accession>A0A1I5SEY4</accession>